<name>A0A7M3T6H6_9RHOB</name>
<evidence type="ECO:0000256" key="6">
    <source>
        <dbReference type="ARBA" id="ARBA00023053"/>
    </source>
</evidence>
<keyword evidence="12" id="KW-0813">Transport</keyword>
<evidence type="ECO:0000256" key="8">
    <source>
        <dbReference type="ARBA" id="ARBA00023136"/>
    </source>
</evidence>
<comment type="catalytic activity">
    <reaction evidence="11">
        <text>fluoride(in) = fluoride(out)</text>
        <dbReference type="Rhea" id="RHEA:76159"/>
        <dbReference type="ChEBI" id="CHEBI:17051"/>
    </reaction>
    <physiologicalReaction direction="left-to-right" evidence="11">
        <dbReference type="Rhea" id="RHEA:76160"/>
    </physiologicalReaction>
</comment>
<keyword evidence="8 12" id="KW-0472">Membrane</keyword>
<evidence type="ECO:0000256" key="10">
    <source>
        <dbReference type="ARBA" id="ARBA00035120"/>
    </source>
</evidence>
<dbReference type="EMBL" id="CP049056">
    <property type="protein sequence ID" value="QIE57607.1"/>
    <property type="molecule type" value="Genomic_DNA"/>
</dbReference>
<dbReference type="NCBIfam" id="TIGR00494">
    <property type="entry name" value="crcB"/>
    <property type="match status" value="1"/>
</dbReference>
<dbReference type="PANTHER" id="PTHR28259">
    <property type="entry name" value="FLUORIDE EXPORT PROTEIN 1-RELATED"/>
    <property type="match status" value="1"/>
</dbReference>
<dbReference type="HAMAP" id="MF_00454">
    <property type="entry name" value="FluC"/>
    <property type="match status" value="1"/>
</dbReference>
<feature type="transmembrane region" description="Helical" evidence="12">
    <location>
        <begin position="64"/>
        <end position="86"/>
    </location>
</feature>
<organism evidence="13 14">
    <name type="scientific">Pikeienuella piscinae</name>
    <dbReference type="NCBI Taxonomy" id="2748098"/>
    <lineage>
        <taxon>Bacteria</taxon>
        <taxon>Pseudomonadati</taxon>
        <taxon>Pseudomonadota</taxon>
        <taxon>Alphaproteobacteria</taxon>
        <taxon>Rhodobacterales</taxon>
        <taxon>Paracoccaceae</taxon>
        <taxon>Pikeienuella</taxon>
    </lineage>
</organism>
<evidence type="ECO:0000256" key="3">
    <source>
        <dbReference type="ARBA" id="ARBA00022519"/>
    </source>
</evidence>
<comment type="subcellular location">
    <subcellularLocation>
        <location evidence="1 12">Cell membrane</location>
        <topology evidence="1 12">Multi-pass membrane protein</topology>
    </subcellularLocation>
</comment>
<protein>
    <recommendedName>
        <fullName evidence="12">Fluoride-specific ion channel FluC</fullName>
    </recommendedName>
</protein>
<keyword evidence="9 12" id="KW-0407">Ion channel</keyword>
<dbReference type="NCBIfam" id="NF010791">
    <property type="entry name" value="PRK14195.1"/>
    <property type="match status" value="1"/>
</dbReference>
<keyword evidence="7 12" id="KW-0406">Ion transport</keyword>
<comment type="function">
    <text evidence="12">Fluoride-specific ion channel. Important for reducing fluoride concentration in the cell, thus reducing its toxicity.</text>
</comment>
<comment type="similarity">
    <text evidence="10 12">Belongs to the fluoride channel Fluc/FEX (TC 1.A.43) family.</text>
</comment>
<dbReference type="RefSeq" id="WP_165102834.1">
    <property type="nucleotide sequence ID" value="NZ_CP049056.1"/>
</dbReference>
<feature type="binding site" evidence="12">
    <location>
        <position position="77"/>
    </location>
    <ligand>
        <name>Na(+)</name>
        <dbReference type="ChEBI" id="CHEBI:29101"/>
        <note>structural</note>
    </ligand>
</feature>
<evidence type="ECO:0000313" key="13">
    <source>
        <dbReference type="EMBL" id="QIE57607.1"/>
    </source>
</evidence>
<keyword evidence="6 12" id="KW-0915">Sodium</keyword>
<feature type="binding site" evidence="12">
    <location>
        <position position="74"/>
    </location>
    <ligand>
        <name>Na(+)</name>
        <dbReference type="ChEBI" id="CHEBI:29101"/>
        <note>structural</note>
    </ligand>
</feature>
<evidence type="ECO:0000256" key="12">
    <source>
        <dbReference type="HAMAP-Rule" id="MF_00454"/>
    </source>
</evidence>
<dbReference type="InterPro" id="IPR003691">
    <property type="entry name" value="FluC"/>
</dbReference>
<dbReference type="NCBIfam" id="NF010794">
    <property type="entry name" value="PRK14198.1"/>
    <property type="match status" value="1"/>
</dbReference>
<keyword evidence="14" id="KW-1185">Reference proteome</keyword>
<dbReference type="KEGG" id="hdh:G5B40_20425"/>
<dbReference type="Proteomes" id="UP000503336">
    <property type="component" value="Chromosome"/>
</dbReference>
<evidence type="ECO:0000256" key="4">
    <source>
        <dbReference type="ARBA" id="ARBA00022692"/>
    </source>
</evidence>
<reference evidence="13 14" key="1">
    <citation type="submission" date="2020-02" db="EMBL/GenBank/DDBJ databases">
        <title>complete genome sequence of Rhodobacteraceae bacterium.</title>
        <authorList>
            <person name="Park J."/>
            <person name="Kim Y.-S."/>
            <person name="Kim K.-H."/>
        </authorList>
    </citation>
    <scope>NUCLEOTIDE SEQUENCE [LARGE SCALE GENOMIC DNA]</scope>
    <source>
        <strain evidence="13 14">RR4-56</strain>
    </source>
</reference>
<dbReference type="GO" id="GO:0005886">
    <property type="term" value="C:plasma membrane"/>
    <property type="evidence" value="ECO:0007669"/>
    <property type="project" value="UniProtKB-SubCell"/>
</dbReference>
<accession>A0A7M3T6H6</accession>
<dbReference type="GO" id="GO:0046872">
    <property type="term" value="F:metal ion binding"/>
    <property type="evidence" value="ECO:0007669"/>
    <property type="project" value="UniProtKB-KW"/>
</dbReference>
<keyword evidence="2 12" id="KW-1003">Cell membrane</keyword>
<evidence type="ECO:0000256" key="1">
    <source>
        <dbReference type="ARBA" id="ARBA00004651"/>
    </source>
</evidence>
<evidence type="ECO:0000256" key="9">
    <source>
        <dbReference type="ARBA" id="ARBA00023303"/>
    </source>
</evidence>
<feature type="transmembrane region" description="Helical" evidence="12">
    <location>
        <begin position="37"/>
        <end position="57"/>
    </location>
</feature>
<keyword evidence="3" id="KW-0997">Cell inner membrane</keyword>
<dbReference type="NCBIfam" id="NF010805">
    <property type="entry name" value="PRK14209.1"/>
    <property type="match status" value="1"/>
</dbReference>
<keyword evidence="4 12" id="KW-0812">Transmembrane</keyword>
<evidence type="ECO:0000256" key="11">
    <source>
        <dbReference type="ARBA" id="ARBA00035585"/>
    </source>
</evidence>
<proteinExistence type="inferred from homology"/>
<sequence>MNLLIIGLGGALGAVLRYLSTMAAIRLFGPGFPWGTAFVNVAGSLVMGVVAVLLIEASVLRPQLALFAMTGVLGGFTTFSAFSLDAAQLIEAGRMGEATAYVVGSAGLAIAGLFIGLAIGRMLT</sequence>
<keyword evidence="5 12" id="KW-1133">Transmembrane helix</keyword>
<comment type="activity regulation">
    <text evidence="12">Na(+) is not transported, but it plays an essential structural role and its presence is essential for fluoride channel function.</text>
</comment>
<dbReference type="GO" id="GO:0062054">
    <property type="term" value="F:fluoride channel activity"/>
    <property type="evidence" value="ECO:0007669"/>
    <property type="project" value="UniProtKB-UniRule"/>
</dbReference>
<gene>
    <name evidence="12 13" type="primary">crcB</name>
    <name evidence="12" type="synonym">fluC</name>
    <name evidence="13" type="ORF">G5B40_20425</name>
</gene>
<evidence type="ECO:0000256" key="5">
    <source>
        <dbReference type="ARBA" id="ARBA00022989"/>
    </source>
</evidence>
<dbReference type="PANTHER" id="PTHR28259:SF1">
    <property type="entry name" value="FLUORIDE EXPORT PROTEIN 1-RELATED"/>
    <property type="match status" value="1"/>
</dbReference>
<feature type="transmembrane region" description="Helical" evidence="12">
    <location>
        <begin position="98"/>
        <end position="119"/>
    </location>
</feature>
<dbReference type="Pfam" id="PF02537">
    <property type="entry name" value="CRCB"/>
    <property type="match status" value="1"/>
</dbReference>
<dbReference type="GO" id="GO:0140114">
    <property type="term" value="P:cellular detoxification of fluoride"/>
    <property type="evidence" value="ECO:0007669"/>
    <property type="project" value="UniProtKB-UniRule"/>
</dbReference>
<evidence type="ECO:0000256" key="7">
    <source>
        <dbReference type="ARBA" id="ARBA00023065"/>
    </source>
</evidence>
<dbReference type="AlphaFoldDB" id="A0A7M3T6H6"/>
<evidence type="ECO:0000256" key="2">
    <source>
        <dbReference type="ARBA" id="ARBA00022475"/>
    </source>
</evidence>
<keyword evidence="12" id="KW-0479">Metal-binding</keyword>
<evidence type="ECO:0000313" key="14">
    <source>
        <dbReference type="Proteomes" id="UP000503336"/>
    </source>
</evidence>